<dbReference type="InterPro" id="IPR016866">
    <property type="entry name" value="UCP028069"/>
</dbReference>
<feature type="signal peptide" evidence="1">
    <location>
        <begin position="1"/>
        <end position="21"/>
    </location>
</feature>
<reference evidence="2 3" key="1">
    <citation type="journal article" date="2008" name="BMC Genomics">
        <title>The genome sequence of the fish pathogen Aliivibrio salmonicida strain LFI1238 shows extensive evidence of gene decay.</title>
        <authorList>
            <person name="Hjerde E."/>
            <person name="Lorentzen M.S."/>
            <person name="Holden M.T."/>
            <person name="Seeger K."/>
            <person name="Paulsen S."/>
            <person name="Bason N."/>
            <person name="Churcher C."/>
            <person name="Harris D."/>
            <person name="Norbertczak H."/>
            <person name="Quail M.A."/>
            <person name="Sanders S."/>
            <person name="Thurston S."/>
            <person name="Parkhill J."/>
            <person name="Willassen N.P."/>
            <person name="Thomson N.R."/>
        </authorList>
    </citation>
    <scope>NUCLEOTIDE SEQUENCE [LARGE SCALE GENOMIC DNA]</scope>
    <source>
        <strain evidence="2 3">LFI1238</strain>
    </source>
</reference>
<feature type="chain" id="PRO_5002844818" evidence="1">
    <location>
        <begin position="22"/>
        <end position="255"/>
    </location>
</feature>
<dbReference type="Proteomes" id="UP000001730">
    <property type="component" value="Chromosome 2"/>
</dbReference>
<dbReference type="PIRSF" id="PIRSF028069">
    <property type="entry name" value="UCP028069"/>
    <property type="match status" value="1"/>
</dbReference>
<organism evidence="2 3">
    <name type="scientific">Aliivibrio salmonicida (strain LFI1238)</name>
    <name type="common">Vibrio salmonicida (strain LFI1238)</name>
    <dbReference type="NCBI Taxonomy" id="316275"/>
    <lineage>
        <taxon>Bacteria</taxon>
        <taxon>Pseudomonadati</taxon>
        <taxon>Pseudomonadota</taxon>
        <taxon>Gammaproteobacteria</taxon>
        <taxon>Vibrionales</taxon>
        <taxon>Vibrionaceae</taxon>
        <taxon>Aliivibrio</taxon>
    </lineage>
</organism>
<sequence>MKMTKKAWLLVMMAQPMAVYASDLGTAQAIQNKTNTASAQSQTRISHSADSTLSLRSDIEQLEEEVKNLDVYRKHLEALVKDQHSELSNIDQQISDIEQTRQGVVPLMYKMIDGLKQTVKNDKPIRIEQRNLRIEKLETMMTVANVSDAEKYRRILEAYQIELDYGIKLGVYQGKITLDDDKSIEANILYLGRISLIARNFNQDKYWAWDQKEKSWTLLDSSLNSDLNHAYAVANKEVAPSLLTLPVSLNVTEEK</sequence>
<dbReference type="AlphaFoldDB" id="B6ESH0"/>
<dbReference type="eggNOG" id="COG1196">
    <property type="taxonomic scope" value="Bacteria"/>
</dbReference>
<dbReference type="EMBL" id="FM178380">
    <property type="protein sequence ID" value="CAQ81659.1"/>
    <property type="molecule type" value="Genomic_DNA"/>
</dbReference>
<accession>B6ESH0</accession>
<keyword evidence="1" id="KW-0732">Signal</keyword>
<dbReference type="Pfam" id="PF11932">
    <property type="entry name" value="DUF3450"/>
    <property type="match status" value="1"/>
</dbReference>
<keyword evidence="3" id="KW-1185">Reference proteome</keyword>
<protein>
    <submittedName>
        <fullName evidence="2">Exported protein</fullName>
    </submittedName>
</protein>
<proteinExistence type="predicted"/>
<evidence type="ECO:0000256" key="1">
    <source>
        <dbReference type="SAM" id="SignalP"/>
    </source>
</evidence>
<dbReference type="HOGENOM" id="CLU_085088_0_0_6"/>
<dbReference type="RefSeq" id="WP_012552171.1">
    <property type="nucleotide sequence ID" value="NC_011313.1"/>
</dbReference>
<gene>
    <name evidence="2" type="ordered locus">VSAL_II0905</name>
</gene>
<dbReference type="KEGG" id="vsa:VSAL_II0905"/>
<evidence type="ECO:0000313" key="3">
    <source>
        <dbReference type="Proteomes" id="UP000001730"/>
    </source>
</evidence>
<evidence type="ECO:0000313" key="2">
    <source>
        <dbReference type="EMBL" id="CAQ81659.1"/>
    </source>
</evidence>
<name>B6ESH0_ALISL</name>